<dbReference type="GO" id="GO:0016620">
    <property type="term" value="F:oxidoreductase activity, acting on the aldehyde or oxo group of donors, NAD or NADP as acceptor"/>
    <property type="evidence" value="ECO:0007669"/>
    <property type="project" value="InterPro"/>
</dbReference>
<dbReference type="Pfam" id="PF02800">
    <property type="entry name" value="Gp_dh_C"/>
    <property type="match status" value="1"/>
</dbReference>
<comment type="similarity">
    <text evidence="1 7">Belongs to the glyceraldehyde-3-phosphate dehydrogenase family.</text>
</comment>
<feature type="binding site" evidence="5">
    <location>
        <begin position="11"/>
        <end position="12"/>
    </location>
    <ligand>
        <name>NAD(+)</name>
        <dbReference type="ChEBI" id="CHEBI:57540"/>
    </ligand>
</feature>
<proteinExistence type="inferred from homology"/>
<feature type="binding site" evidence="4">
    <location>
        <begin position="219"/>
        <end position="220"/>
    </location>
    <ligand>
        <name>D-glyceraldehyde 3-phosphate</name>
        <dbReference type="ChEBI" id="CHEBI:59776"/>
    </ligand>
</feature>
<dbReference type="SMART" id="SM00846">
    <property type="entry name" value="Gp_dh_N"/>
    <property type="match status" value="1"/>
</dbReference>
<feature type="binding site" evidence="5">
    <location>
        <position position="119"/>
    </location>
    <ligand>
        <name>NAD(+)</name>
        <dbReference type="ChEBI" id="CHEBI:57540"/>
    </ligand>
</feature>
<feature type="domain" description="Glyceraldehyde 3-phosphate dehydrogenase NAD(P) binding" evidence="8">
    <location>
        <begin position="2"/>
        <end position="159"/>
    </location>
</feature>
<feature type="active site" description="Nucleophile" evidence="3">
    <location>
        <position position="159"/>
    </location>
</feature>
<evidence type="ECO:0000256" key="6">
    <source>
        <dbReference type="PIRSR" id="PIRSR000149-4"/>
    </source>
</evidence>
<dbReference type="SUPFAM" id="SSF51735">
    <property type="entry name" value="NAD(P)-binding Rossmann-fold domains"/>
    <property type="match status" value="1"/>
</dbReference>
<feature type="binding site" evidence="5">
    <location>
        <position position="33"/>
    </location>
    <ligand>
        <name>NAD(+)</name>
        <dbReference type="ChEBI" id="CHEBI:57540"/>
    </ligand>
</feature>
<sequence>MTRIAINGFGRIGRIFFRQAFGRPDLEIVAVNDLGSAENLAYLLKHDSVYREYGRTVVAKKDALVVDGQTIPVFGFKELADLPWKQLSVDIVVEATGVFDSSDKARGHIKAGAKRVVITAPPKDDITPVITPGIGAMSGGMDSTKDNIGTGAITSNASCTTNATNPVVVIMLKNLGIKKAVLTTVHGYTATQGLVDGPDRKDDFRRARAAAVNIVPSTTGAAQATTRSIPELLNKFDGLAIRVPVISGSLIDFTFVSERSTSVEEVNQLFRMAAAQPEWQGILMTTDEPLVSSDILGNPHGSIVDLALTKVVGGDLIKVFSWYDNEWGYCAMLLKHVERVAELLE</sequence>
<keyword evidence="2" id="KW-0560">Oxidoreductase</keyword>
<dbReference type="EMBL" id="MGKD01000023">
    <property type="protein sequence ID" value="OGN19091.1"/>
    <property type="molecule type" value="Genomic_DNA"/>
</dbReference>
<feature type="site" description="Activates thiol group during catalysis" evidence="6">
    <location>
        <position position="186"/>
    </location>
</feature>
<organism evidence="9 10">
    <name type="scientific">Candidatus Yanofskybacteria bacterium RIFCSPHIGHO2_12_FULL_45_19b</name>
    <dbReference type="NCBI Taxonomy" id="1802689"/>
    <lineage>
        <taxon>Bacteria</taxon>
        <taxon>Candidatus Yanofskyibacteriota</taxon>
    </lineage>
</organism>
<reference evidence="9 10" key="1">
    <citation type="journal article" date="2016" name="Nat. Commun.">
        <title>Thousands of microbial genomes shed light on interconnected biogeochemical processes in an aquifer system.</title>
        <authorList>
            <person name="Anantharaman K."/>
            <person name="Brown C.T."/>
            <person name="Hug L.A."/>
            <person name="Sharon I."/>
            <person name="Castelle C.J."/>
            <person name="Probst A.J."/>
            <person name="Thomas B.C."/>
            <person name="Singh A."/>
            <person name="Wilkins M.J."/>
            <person name="Karaoz U."/>
            <person name="Brodie E.L."/>
            <person name="Williams K.H."/>
            <person name="Hubbard S.S."/>
            <person name="Banfield J.F."/>
        </authorList>
    </citation>
    <scope>NUCLEOTIDE SEQUENCE [LARGE SCALE GENOMIC DNA]</scope>
</reference>
<evidence type="ECO:0000256" key="1">
    <source>
        <dbReference type="ARBA" id="ARBA00007406"/>
    </source>
</evidence>
<evidence type="ECO:0000256" key="2">
    <source>
        <dbReference type="ARBA" id="ARBA00023002"/>
    </source>
</evidence>
<keyword evidence="5" id="KW-0520">NAD</keyword>
<dbReference type="PRINTS" id="PR00078">
    <property type="entry name" value="G3PDHDRGNASE"/>
</dbReference>
<dbReference type="InterPro" id="IPR020828">
    <property type="entry name" value="GlycerAld_3-P_DH_NAD(P)-bd"/>
</dbReference>
<dbReference type="FunFam" id="3.30.360.10:FF:000002">
    <property type="entry name" value="Glyceraldehyde-3-phosphate dehydrogenase"/>
    <property type="match status" value="1"/>
</dbReference>
<comment type="caution">
    <text evidence="9">The sequence shown here is derived from an EMBL/GenBank/DDBJ whole genome shotgun (WGS) entry which is preliminary data.</text>
</comment>
<dbReference type="AlphaFoldDB" id="A0A1F8G1G4"/>
<name>A0A1F8G1G4_9BACT</name>
<dbReference type="CDD" id="cd18126">
    <property type="entry name" value="GAPDH_I_C"/>
    <property type="match status" value="1"/>
</dbReference>
<evidence type="ECO:0000259" key="8">
    <source>
        <dbReference type="SMART" id="SM00846"/>
    </source>
</evidence>
<dbReference type="Gene3D" id="3.40.50.720">
    <property type="entry name" value="NAD(P)-binding Rossmann-like Domain"/>
    <property type="match status" value="1"/>
</dbReference>
<evidence type="ECO:0000256" key="3">
    <source>
        <dbReference type="PIRSR" id="PIRSR000149-1"/>
    </source>
</evidence>
<dbReference type="PANTHER" id="PTHR43148">
    <property type="entry name" value="GLYCERALDEHYDE-3-PHOSPHATE DEHYDROGENASE 2"/>
    <property type="match status" value="1"/>
</dbReference>
<dbReference type="InterPro" id="IPR036291">
    <property type="entry name" value="NAD(P)-bd_dom_sf"/>
</dbReference>
<dbReference type="SUPFAM" id="SSF55347">
    <property type="entry name" value="Glyceraldehyde-3-phosphate dehydrogenase-like, C-terminal domain"/>
    <property type="match status" value="1"/>
</dbReference>
<feature type="binding site" evidence="4">
    <location>
        <position position="242"/>
    </location>
    <ligand>
        <name>D-glyceraldehyde 3-phosphate</name>
        <dbReference type="ChEBI" id="CHEBI:59776"/>
    </ligand>
</feature>
<dbReference type="CDD" id="cd05214">
    <property type="entry name" value="GAPDH_I_N"/>
    <property type="match status" value="1"/>
</dbReference>
<evidence type="ECO:0000256" key="7">
    <source>
        <dbReference type="RuleBase" id="RU000397"/>
    </source>
</evidence>
<keyword evidence="5" id="KW-0547">Nucleotide-binding</keyword>
<dbReference type="InterPro" id="IPR020831">
    <property type="entry name" value="GlycerAld/Erythrose_P_DH"/>
</dbReference>
<dbReference type="InterPro" id="IPR020829">
    <property type="entry name" value="GlycerAld_3-P_DH_cat"/>
</dbReference>
<accession>A0A1F8G1G4</accession>
<evidence type="ECO:0000313" key="10">
    <source>
        <dbReference type="Proteomes" id="UP000177478"/>
    </source>
</evidence>
<dbReference type="PIRSF" id="PIRSF000149">
    <property type="entry name" value="GAP_DH"/>
    <property type="match status" value="1"/>
</dbReference>
<dbReference type="Gene3D" id="3.30.360.10">
    <property type="entry name" value="Dihydrodipicolinate Reductase, domain 2"/>
    <property type="match status" value="1"/>
</dbReference>
<feature type="binding site" evidence="5">
    <location>
        <position position="325"/>
    </location>
    <ligand>
        <name>NAD(+)</name>
        <dbReference type="ChEBI" id="CHEBI:57540"/>
    </ligand>
</feature>
<dbReference type="STRING" id="1802689.A3F25_00975"/>
<evidence type="ECO:0000256" key="4">
    <source>
        <dbReference type="PIRSR" id="PIRSR000149-2"/>
    </source>
</evidence>
<dbReference type="Pfam" id="PF00044">
    <property type="entry name" value="Gp_dh_N"/>
    <property type="match status" value="1"/>
</dbReference>
<gene>
    <name evidence="9" type="ORF">A3F25_00975</name>
</gene>
<dbReference type="Proteomes" id="UP000177478">
    <property type="component" value="Unassembled WGS sequence"/>
</dbReference>
<dbReference type="FunFam" id="3.40.50.720:FF:000001">
    <property type="entry name" value="Glyceraldehyde-3-phosphate dehydrogenase"/>
    <property type="match status" value="1"/>
</dbReference>
<evidence type="ECO:0000313" key="9">
    <source>
        <dbReference type="EMBL" id="OGN19091.1"/>
    </source>
</evidence>
<evidence type="ECO:0000256" key="5">
    <source>
        <dbReference type="PIRSR" id="PIRSR000149-3"/>
    </source>
</evidence>
<feature type="binding site" evidence="4">
    <location>
        <position position="189"/>
    </location>
    <ligand>
        <name>D-glyceraldehyde 3-phosphate</name>
        <dbReference type="ChEBI" id="CHEBI:59776"/>
    </ligand>
</feature>
<protein>
    <submittedName>
        <fullName evidence="9">Type I glyceraldehyde-3-phosphate dehydrogenase</fullName>
    </submittedName>
</protein>
<dbReference type="GO" id="GO:0051287">
    <property type="term" value="F:NAD binding"/>
    <property type="evidence" value="ECO:0007669"/>
    <property type="project" value="InterPro"/>
</dbReference>
<feature type="binding site" evidence="4">
    <location>
        <begin position="158"/>
        <end position="160"/>
    </location>
    <ligand>
        <name>D-glyceraldehyde 3-phosphate</name>
        <dbReference type="ChEBI" id="CHEBI:59776"/>
    </ligand>
</feature>